<proteinExistence type="predicted"/>
<dbReference type="Proteomes" id="UP000184420">
    <property type="component" value="Unassembled WGS sequence"/>
</dbReference>
<evidence type="ECO:0000313" key="1">
    <source>
        <dbReference type="EMBL" id="SHM56286.1"/>
    </source>
</evidence>
<dbReference type="EMBL" id="FRBL01000009">
    <property type="protein sequence ID" value="SHM56286.1"/>
    <property type="molecule type" value="Genomic_DNA"/>
</dbReference>
<name>A0A1M7JTE7_9BACT</name>
<reference evidence="1 2" key="1">
    <citation type="submission" date="2016-11" db="EMBL/GenBank/DDBJ databases">
        <authorList>
            <person name="Jaros S."/>
            <person name="Januszkiewicz K."/>
            <person name="Wedrychowicz H."/>
        </authorList>
    </citation>
    <scope>NUCLEOTIDE SEQUENCE [LARGE SCALE GENOMIC DNA]</scope>
    <source>
        <strain evidence="1 2">DSM 27406</strain>
    </source>
</reference>
<evidence type="ECO:0000313" key="2">
    <source>
        <dbReference type="Proteomes" id="UP000184420"/>
    </source>
</evidence>
<dbReference type="RefSeq" id="WP_073085376.1">
    <property type="nucleotide sequence ID" value="NZ_FRBL01000009.1"/>
</dbReference>
<dbReference type="AlphaFoldDB" id="A0A1M7JTE7"/>
<accession>A0A1M7JTE7</accession>
<dbReference type="OrthoDB" id="649053at2"/>
<protein>
    <submittedName>
        <fullName evidence="1">Uncharacterized protein</fullName>
    </submittedName>
</protein>
<organism evidence="1 2">
    <name type="scientific">Chitinophaga jiangningensis</name>
    <dbReference type="NCBI Taxonomy" id="1419482"/>
    <lineage>
        <taxon>Bacteria</taxon>
        <taxon>Pseudomonadati</taxon>
        <taxon>Bacteroidota</taxon>
        <taxon>Chitinophagia</taxon>
        <taxon>Chitinophagales</taxon>
        <taxon>Chitinophagaceae</taxon>
        <taxon>Chitinophaga</taxon>
    </lineage>
</organism>
<keyword evidence="2" id="KW-1185">Reference proteome</keyword>
<gene>
    <name evidence="1" type="ORF">SAMN05444266_10915</name>
</gene>
<sequence>MANKSSIPTLFQELSVWRDKDVFHPDMDSDAIIEQLFPRDFAGFTRSMSDIIGSFYGILLQAAGNLGGVNMPDALSESLMRELGRAKANTLLQQFPELNRDARGILKAIISAIYGASPEYNFQINRYEPDMVKFTMTGDDRYHRISKRLNLSAQLEWPVVTPFFQAVCEVIAPGFTVDTALEELFDSSECRYNISIYRDTNPAVQEKVQTGMRPPFFLLPEAPLSTAGKFLEMELGNAGSFEMENFATLVQMAISGEAWNANRLYPTGNHQYMLGDKFRAFRVGVFEKDTVYKAVVESMVVRKRKRKSIANIFSAKGDLVYQLIFDYFMWSEGEFTRKFSSLRKDATALVNMPAALPHLARIDFTDPYHYLSVISPFEVQHCLGHFEHYPCVPGLSLYRILALEAGRWLAEMELLPLVGKPVVDSLTIHSNMIMPVETPYAVHTRVTRMSAQIIQFESKVVAIDNPGIVYTVIIFDVQL</sequence>